<gene>
    <name evidence="1" type="ordered locus">Sbal_2932</name>
</gene>
<evidence type="ECO:0008006" key="3">
    <source>
        <dbReference type="Google" id="ProtNLM"/>
    </source>
</evidence>
<name>A3D6Q1_SHEB5</name>
<keyword evidence="2" id="KW-1185">Reference proteome</keyword>
<dbReference type="AlphaFoldDB" id="A3D6Q1"/>
<evidence type="ECO:0000313" key="1">
    <source>
        <dbReference type="EMBL" id="ABN62414.1"/>
    </source>
</evidence>
<organism evidence="1 2">
    <name type="scientific">Shewanella baltica (strain OS155 / ATCC BAA-1091)</name>
    <dbReference type="NCBI Taxonomy" id="325240"/>
    <lineage>
        <taxon>Bacteria</taxon>
        <taxon>Pseudomonadati</taxon>
        <taxon>Pseudomonadota</taxon>
        <taxon>Gammaproteobacteria</taxon>
        <taxon>Alteromonadales</taxon>
        <taxon>Shewanellaceae</taxon>
        <taxon>Shewanella</taxon>
    </lineage>
</organism>
<evidence type="ECO:0000313" key="2">
    <source>
        <dbReference type="Proteomes" id="UP000001557"/>
    </source>
</evidence>
<dbReference type="KEGG" id="sbl:Sbal_2932"/>
<dbReference type="EMBL" id="CP000563">
    <property type="protein sequence ID" value="ABN62414.1"/>
    <property type="molecule type" value="Genomic_DNA"/>
</dbReference>
<proteinExistence type="predicted"/>
<dbReference type="Proteomes" id="UP000001557">
    <property type="component" value="Chromosome"/>
</dbReference>
<protein>
    <recommendedName>
        <fullName evidence="3">Flagella biosynthesis chaperone for FliD, FliT</fullName>
    </recommendedName>
</protein>
<dbReference type="HOGENOM" id="CLU_168307_0_0_6"/>
<sequence>MSVKQLDELNVLLSETLNKLTQIPAEEPQTDELVSNLLVLVGERQLLLDVLVADANMTDVEYLQRQLDLTQEYTSKASVVMADRQALLHAGSKNKRQISVYKTIDSNR</sequence>
<accession>A3D6Q1</accession>
<reference evidence="1 2" key="1">
    <citation type="submission" date="2007-02" db="EMBL/GenBank/DDBJ databases">
        <title>Complete sequence of chromosome of Shewanella baltica OS155.</title>
        <authorList>
            <consortium name="US DOE Joint Genome Institute"/>
            <person name="Copeland A."/>
            <person name="Lucas S."/>
            <person name="Lapidus A."/>
            <person name="Barry K."/>
            <person name="Detter J.C."/>
            <person name="Glavina del Rio T."/>
            <person name="Hammon N."/>
            <person name="Israni S."/>
            <person name="Dalin E."/>
            <person name="Tice H."/>
            <person name="Pitluck S."/>
            <person name="Sims D.R."/>
            <person name="Brettin T."/>
            <person name="Bruce D."/>
            <person name="Han C."/>
            <person name="Tapia R."/>
            <person name="Brainard J."/>
            <person name="Schmutz J."/>
            <person name="Larimer F."/>
            <person name="Land M."/>
            <person name="Hauser L."/>
            <person name="Kyrpides N."/>
            <person name="Mikhailova N."/>
            <person name="Brettar I."/>
            <person name="Klappenbach J."/>
            <person name="Konstantinidis K."/>
            <person name="Rodrigues J."/>
            <person name="Tiedje J."/>
            <person name="Richardson P."/>
        </authorList>
    </citation>
    <scope>NUCLEOTIDE SEQUENCE [LARGE SCALE GENOMIC DNA]</scope>
    <source>
        <strain evidence="2">OS155 / ATCC BAA-1091</strain>
    </source>
</reference>
<dbReference type="STRING" id="325240.Sbal_2932"/>
<dbReference type="OrthoDB" id="6267576at2"/>